<dbReference type="CDD" id="cd00303">
    <property type="entry name" value="retropepsin_like"/>
    <property type="match status" value="1"/>
</dbReference>
<evidence type="ECO:0000256" key="7">
    <source>
        <dbReference type="ARBA" id="ARBA00022918"/>
    </source>
</evidence>
<dbReference type="InterPro" id="IPR036397">
    <property type="entry name" value="RNaseH_sf"/>
</dbReference>
<gene>
    <name evidence="10" type="ORF">E3N88_26364</name>
</gene>
<dbReference type="EC" id="2.7.7.49" evidence="1"/>
<dbReference type="FunFam" id="3.30.70.270:FF:000020">
    <property type="entry name" value="Transposon Tf2-6 polyprotein-like Protein"/>
    <property type="match status" value="1"/>
</dbReference>
<dbReference type="Pfam" id="PF17921">
    <property type="entry name" value="Integrase_H2C2"/>
    <property type="match status" value="1"/>
</dbReference>
<dbReference type="GO" id="GO:0004519">
    <property type="term" value="F:endonuclease activity"/>
    <property type="evidence" value="ECO:0007669"/>
    <property type="project" value="UniProtKB-KW"/>
</dbReference>
<dbReference type="InterPro" id="IPR050951">
    <property type="entry name" value="Retrovirus_Pol_polyprotein"/>
</dbReference>
<accession>A0A5N6N7D4</accession>
<evidence type="ECO:0000256" key="4">
    <source>
        <dbReference type="ARBA" id="ARBA00022722"/>
    </source>
</evidence>
<dbReference type="Gene3D" id="3.30.70.270">
    <property type="match status" value="2"/>
</dbReference>
<keyword evidence="3" id="KW-0548">Nucleotidyltransferase</keyword>
<dbReference type="Proteomes" id="UP000326396">
    <property type="component" value="Linkage Group LG3"/>
</dbReference>
<sequence length="1712" mass="193748">MARKRGRPSKRAAQNITNPEQNQIPPLNVESNSDPRVNPEVNMVPPENLETNTAPPVNPGANTVPPVGTSGSETNEAMIARIMARTRGRPANRRNDNDNTRNIDPALLAAVNQAVENAIAQSVPQAVANALQNNRREPNNEQPENNDPPVNDQPENNSPAAHLFENMAMSSYQYPTRGKSTATQKTGVLHVDSNTALTAQVEALTKLVKDMQVKNNARCEVCRGGHETIQCPQMTDGSQEQVDYVGNPNRGPGNAFGNSYNSGERNQPGFTWKSGNPPGFNSRPPMQNLFREPGQSSGGYGEKKSTLEEMMQQQAQLLTQFITESKAQHKEHDTMIKSQGAALQNLERQVSQIASQLGERQSGSLPSKTEENPRGYAKAITTRSGMSTGTEKPVVEPAEDEEVMDEEIEMEAPGEVQPTRLVPASTAQPEKTPEKKKDPEIDLSKIPYPARVLQQKYEKEYGRFLELFKQLKVNISFVEALQHMPKYAKFLKDLLTNKRKMEELSTVTLSEKCSAVVQNKLPQKKTDPGSFTIPCTLGSSSVSYALADLGASINLMPYSIFAKLDLGEPEPTRMSIQLADRSVKYPRGIVENLLVKIDKFVFPVDFVILDMEEDEKVPLILGRPFLATAKALIDVCDGKLTLRVADETVTFEIRRSLQHTESQDDTLYFIDTVMSHMDRCLSEIRIGDPESVEDSEGGMSVHSSEQHPDVLIDEIPVSQEVCEVLDRAEPADKPSVEAPPSLELKELPSHLEYAFLDGDSRLPVIIAAELTEEEKKRLIEVLKAHKQAIAWKLMDIKGINPSFCTHRILMEDEFKPVVQSQRRLNPNMQEVVKKEVLKLLDAGLIYPISDSAWVSPVQVVPKKGGMTVVTNEKNELIPTRTVTGWRVCIDYRKLNDATRKDHFPLPFIDQMLERLSGQQFYCFLDGFSGYFQIPISAEDQEKTTFTCPYGTFAYRRMPFGLCNAPATFQRCMVAIFHDMIEDSMEVFMDDFSVFGSSFDHCLRNLDRMLARCVETNLMLNWEKCHFMVKEGIVLGHKISRAGIEVDKAKIETISKLPPPTNVKSIRSFLGHAGFYRRFIKDFSKISRPMTQLLEKDAPFVFSEECLRAFELLKEKLVDAPILIAPDWSSPFELMCDASDFAVGAVLGQRRDKHFHPIYYASKTLNDAQEHYTTTEKELLAVVFAFDKFRSYLVLSKTIVYTDNAALRYLFNKKDAKPRLIRWILLLQEFDIEIRDKKGAENVAADHLSRLENPEREELRDTAIGDTFPHEFLMVVKAEQQGLPWFADFANYLADGVLLKGMTHQQKKKFFADVKHYLWDDPYLFRVGADQVIRRCVHGAEAADILRHCHEGPTGGHHGATLTAKKVFDSGFFWPTIYKDAHVFVKSCDSCQRVGNISSRNEMPQTSIQVCEIFDLWGIDFMGPFPMSRGNRYILVAVDYVSKWVEAQPCPTNDARVVVRFLKKLFARFGTPKALISDRGTHFCNKQMEKALQRYGVTHRLATAYHPQTSGQVEVSNRGIKRILEKTVSWNRLDWAEKLDDALWAFRTAYKTPTGSTPFRMIYGKACHLPVEMEHRAYWALKTMNLDMATAKDLRFHQLHELEELRDHAYEHSHDYKARTKALHDRKLRGDKDFKCGDAVLLYNSRLRLFPGKLKSRWSGPYKVKEVFPYGTVEIEDKDGAAFKVNGHRLKHYMSGPFEKKVVEDVYLDPPTE</sequence>
<comment type="caution">
    <text evidence="10">The sequence shown here is derived from an EMBL/GenBank/DDBJ whole genome shotgun (WGS) entry which is preliminary data.</text>
</comment>
<dbReference type="PANTHER" id="PTHR37984:SF5">
    <property type="entry name" value="PROTEIN NYNRIN-LIKE"/>
    <property type="match status" value="1"/>
</dbReference>
<keyword evidence="4" id="KW-0540">Nuclease</keyword>
<dbReference type="Gene3D" id="1.10.340.70">
    <property type="match status" value="1"/>
</dbReference>
<keyword evidence="11" id="KW-1185">Reference proteome</keyword>
<evidence type="ECO:0000313" key="10">
    <source>
        <dbReference type="EMBL" id="KAD4386195.1"/>
    </source>
</evidence>
<dbReference type="OrthoDB" id="10055717at2759"/>
<dbReference type="GO" id="GO:0003964">
    <property type="term" value="F:RNA-directed DNA polymerase activity"/>
    <property type="evidence" value="ECO:0007669"/>
    <property type="project" value="UniProtKB-KW"/>
</dbReference>
<dbReference type="InterPro" id="IPR041373">
    <property type="entry name" value="RT_RNaseH"/>
</dbReference>
<feature type="region of interest" description="Disordered" evidence="8">
    <location>
        <begin position="136"/>
        <end position="159"/>
    </location>
</feature>
<feature type="compositionally biased region" description="Low complexity" evidence="8">
    <location>
        <begin position="140"/>
        <end position="157"/>
    </location>
</feature>
<dbReference type="Pfam" id="PF00078">
    <property type="entry name" value="RVT_1"/>
    <property type="match status" value="1"/>
</dbReference>
<dbReference type="InterPro" id="IPR043502">
    <property type="entry name" value="DNA/RNA_pol_sf"/>
</dbReference>
<dbReference type="EMBL" id="SZYD01000013">
    <property type="protein sequence ID" value="KAD4386195.1"/>
    <property type="molecule type" value="Genomic_DNA"/>
</dbReference>
<dbReference type="Gene3D" id="3.30.420.10">
    <property type="entry name" value="Ribonuclease H-like superfamily/Ribonuclease H"/>
    <property type="match status" value="1"/>
</dbReference>
<dbReference type="InterPro" id="IPR001584">
    <property type="entry name" value="Integrase_cat-core"/>
</dbReference>
<dbReference type="Gene3D" id="2.40.70.10">
    <property type="entry name" value="Acid Proteases"/>
    <property type="match status" value="1"/>
</dbReference>
<feature type="domain" description="Integrase catalytic" evidence="9">
    <location>
        <begin position="1399"/>
        <end position="1565"/>
    </location>
</feature>
<name>A0A5N6N7D4_9ASTR</name>
<evidence type="ECO:0000256" key="5">
    <source>
        <dbReference type="ARBA" id="ARBA00022759"/>
    </source>
</evidence>
<dbReference type="GO" id="GO:0003676">
    <property type="term" value="F:nucleic acid binding"/>
    <property type="evidence" value="ECO:0007669"/>
    <property type="project" value="InterPro"/>
</dbReference>
<feature type="compositionally biased region" description="Polar residues" evidence="8">
    <location>
        <begin position="355"/>
        <end position="367"/>
    </location>
</feature>
<evidence type="ECO:0000256" key="8">
    <source>
        <dbReference type="SAM" id="MobiDB-lite"/>
    </source>
</evidence>
<dbReference type="InterPro" id="IPR043128">
    <property type="entry name" value="Rev_trsase/Diguanyl_cyclase"/>
</dbReference>
<evidence type="ECO:0000313" key="11">
    <source>
        <dbReference type="Proteomes" id="UP000326396"/>
    </source>
</evidence>
<dbReference type="CDD" id="cd09274">
    <property type="entry name" value="RNase_HI_RT_Ty3"/>
    <property type="match status" value="1"/>
</dbReference>
<feature type="region of interest" description="Disordered" evidence="8">
    <location>
        <begin position="355"/>
        <end position="440"/>
    </location>
</feature>
<organism evidence="10 11">
    <name type="scientific">Mikania micrantha</name>
    <name type="common">bitter vine</name>
    <dbReference type="NCBI Taxonomy" id="192012"/>
    <lineage>
        <taxon>Eukaryota</taxon>
        <taxon>Viridiplantae</taxon>
        <taxon>Streptophyta</taxon>
        <taxon>Embryophyta</taxon>
        <taxon>Tracheophyta</taxon>
        <taxon>Spermatophyta</taxon>
        <taxon>Magnoliopsida</taxon>
        <taxon>eudicotyledons</taxon>
        <taxon>Gunneridae</taxon>
        <taxon>Pentapetalae</taxon>
        <taxon>asterids</taxon>
        <taxon>campanulids</taxon>
        <taxon>Asterales</taxon>
        <taxon>Asteraceae</taxon>
        <taxon>Asteroideae</taxon>
        <taxon>Heliantheae alliance</taxon>
        <taxon>Eupatorieae</taxon>
        <taxon>Mikania</taxon>
    </lineage>
</organism>
<dbReference type="Gene3D" id="3.10.10.10">
    <property type="entry name" value="HIV Type 1 Reverse Transcriptase, subunit A, domain 1"/>
    <property type="match status" value="1"/>
</dbReference>
<feature type="compositionally biased region" description="Acidic residues" evidence="8">
    <location>
        <begin position="397"/>
        <end position="412"/>
    </location>
</feature>
<feature type="region of interest" description="Disordered" evidence="8">
    <location>
        <begin position="1"/>
        <end position="72"/>
    </location>
</feature>
<dbReference type="SUPFAM" id="SSF53098">
    <property type="entry name" value="Ribonuclease H-like"/>
    <property type="match status" value="1"/>
</dbReference>
<reference evidence="10 11" key="1">
    <citation type="submission" date="2019-05" db="EMBL/GenBank/DDBJ databases">
        <title>Mikania micrantha, genome provides insights into the molecular mechanism of rapid growth.</title>
        <authorList>
            <person name="Liu B."/>
        </authorList>
    </citation>
    <scope>NUCLEOTIDE SEQUENCE [LARGE SCALE GENOMIC DNA]</scope>
    <source>
        <strain evidence="10">NLD-2019</strain>
        <tissue evidence="10">Leaf</tissue>
    </source>
</reference>
<keyword evidence="6" id="KW-0378">Hydrolase</keyword>
<dbReference type="FunFam" id="3.10.20.370:FF:000001">
    <property type="entry name" value="Retrovirus-related Pol polyprotein from transposon 17.6-like protein"/>
    <property type="match status" value="1"/>
</dbReference>
<dbReference type="InterPro" id="IPR000477">
    <property type="entry name" value="RT_dom"/>
</dbReference>
<dbReference type="SUPFAM" id="SSF56672">
    <property type="entry name" value="DNA/RNA polymerases"/>
    <property type="match status" value="1"/>
</dbReference>
<dbReference type="GO" id="GO:0016787">
    <property type="term" value="F:hydrolase activity"/>
    <property type="evidence" value="ECO:0007669"/>
    <property type="project" value="UniProtKB-KW"/>
</dbReference>
<evidence type="ECO:0000256" key="1">
    <source>
        <dbReference type="ARBA" id="ARBA00012493"/>
    </source>
</evidence>
<keyword evidence="7" id="KW-0695">RNA-directed DNA polymerase</keyword>
<feature type="compositionally biased region" description="Polar residues" evidence="8">
    <location>
        <begin position="12"/>
        <end position="35"/>
    </location>
</feature>
<dbReference type="InterPro" id="IPR041588">
    <property type="entry name" value="Integrase_H2C2"/>
</dbReference>
<feature type="compositionally biased region" description="Basic residues" evidence="8">
    <location>
        <begin position="1"/>
        <end position="10"/>
    </location>
</feature>
<keyword evidence="2" id="KW-0808">Transferase</keyword>
<evidence type="ECO:0000256" key="6">
    <source>
        <dbReference type="ARBA" id="ARBA00022801"/>
    </source>
</evidence>
<keyword evidence="5" id="KW-0255">Endonuclease</keyword>
<dbReference type="CDD" id="cd01647">
    <property type="entry name" value="RT_LTR"/>
    <property type="match status" value="1"/>
</dbReference>
<dbReference type="Pfam" id="PF00665">
    <property type="entry name" value="rve"/>
    <property type="match status" value="1"/>
</dbReference>
<dbReference type="Pfam" id="PF17917">
    <property type="entry name" value="RT_RNaseH"/>
    <property type="match status" value="1"/>
</dbReference>
<feature type="compositionally biased region" description="Basic and acidic residues" evidence="8">
    <location>
        <begin position="431"/>
        <end position="440"/>
    </location>
</feature>
<dbReference type="GO" id="GO:0015074">
    <property type="term" value="P:DNA integration"/>
    <property type="evidence" value="ECO:0007669"/>
    <property type="project" value="InterPro"/>
</dbReference>
<feature type="compositionally biased region" description="Polar residues" evidence="8">
    <location>
        <begin position="381"/>
        <end position="390"/>
    </location>
</feature>
<proteinExistence type="predicted"/>
<dbReference type="InterPro" id="IPR021109">
    <property type="entry name" value="Peptidase_aspartic_dom_sf"/>
</dbReference>
<protein>
    <recommendedName>
        <fullName evidence="1">RNA-directed DNA polymerase</fullName>
        <ecNumber evidence="1">2.7.7.49</ecNumber>
    </recommendedName>
</protein>
<dbReference type="InterPro" id="IPR012337">
    <property type="entry name" value="RNaseH-like_sf"/>
</dbReference>
<evidence type="ECO:0000259" key="9">
    <source>
        <dbReference type="PROSITE" id="PS50994"/>
    </source>
</evidence>
<dbReference type="PROSITE" id="PS50994">
    <property type="entry name" value="INTEGRASE"/>
    <property type="match status" value="1"/>
</dbReference>
<evidence type="ECO:0000256" key="3">
    <source>
        <dbReference type="ARBA" id="ARBA00022695"/>
    </source>
</evidence>
<evidence type="ECO:0000256" key="2">
    <source>
        <dbReference type="ARBA" id="ARBA00022679"/>
    </source>
</evidence>
<dbReference type="PANTHER" id="PTHR37984">
    <property type="entry name" value="PROTEIN CBG26694"/>
    <property type="match status" value="1"/>
</dbReference>